<accession>A0ABS1C2R4</accession>
<feature type="chain" id="PRO_5045133530" description="Outer membrane protein beta-barrel domain-containing protein" evidence="2">
    <location>
        <begin position="20"/>
        <end position="216"/>
    </location>
</feature>
<keyword evidence="1 2" id="KW-0732">Signal</keyword>
<organism evidence="4 5">
    <name type="scientific">Adhaeribacter terrigena</name>
    <dbReference type="NCBI Taxonomy" id="2793070"/>
    <lineage>
        <taxon>Bacteria</taxon>
        <taxon>Pseudomonadati</taxon>
        <taxon>Bacteroidota</taxon>
        <taxon>Cytophagia</taxon>
        <taxon>Cytophagales</taxon>
        <taxon>Hymenobacteraceae</taxon>
        <taxon>Adhaeribacter</taxon>
    </lineage>
</organism>
<gene>
    <name evidence="4" type="ORF">I5M27_07665</name>
</gene>
<dbReference type="InterPro" id="IPR011250">
    <property type="entry name" value="OMP/PagP_B-barrel"/>
</dbReference>
<name>A0ABS1C2R4_9BACT</name>
<evidence type="ECO:0000259" key="3">
    <source>
        <dbReference type="Pfam" id="PF13505"/>
    </source>
</evidence>
<protein>
    <recommendedName>
        <fullName evidence="3">Outer membrane protein beta-barrel domain-containing protein</fullName>
    </recommendedName>
</protein>
<dbReference type="EMBL" id="JAEHFX010000003">
    <property type="protein sequence ID" value="MBK0402860.1"/>
    <property type="molecule type" value="Genomic_DNA"/>
</dbReference>
<comment type="caution">
    <text evidence="4">The sequence shown here is derived from an EMBL/GenBank/DDBJ whole genome shotgun (WGS) entry which is preliminary data.</text>
</comment>
<keyword evidence="5" id="KW-1185">Reference proteome</keyword>
<dbReference type="Pfam" id="PF13505">
    <property type="entry name" value="OMP_b-brl"/>
    <property type="match status" value="1"/>
</dbReference>
<proteinExistence type="predicted"/>
<dbReference type="RefSeq" id="WP_200505615.1">
    <property type="nucleotide sequence ID" value="NZ_JAEHFX010000003.1"/>
</dbReference>
<evidence type="ECO:0000256" key="2">
    <source>
        <dbReference type="SAM" id="SignalP"/>
    </source>
</evidence>
<feature type="signal peptide" evidence="2">
    <location>
        <begin position="1"/>
        <end position="19"/>
    </location>
</feature>
<sequence length="216" mass="23979">MRKLIILLSLVSFTTHGFAQTETLQEKSFLTIRAGISMPTGKFGSLEGKDIDAGLALKGYNIAAEYGRYFSNYTGLGLTFGMRRNAIDMSAYNRSYFTNYYAETRWRTNYLLTNLYLKLLVSTNFNFYAKGGAGVTFNTYPVVTNSISKATSDQKITADALAYGFGAGFKGIIDNIGLGLEVYSLNTTPSFRPLSADYKQEMNDVTIFANLSFQLK</sequence>
<evidence type="ECO:0000313" key="5">
    <source>
        <dbReference type="Proteomes" id="UP000644147"/>
    </source>
</evidence>
<dbReference type="SUPFAM" id="SSF56925">
    <property type="entry name" value="OMPA-like"/>
    <property type="match status" value="1"/>
</dbReference>
<evidence type="ECO:0000313" key="4">
    <source>
        <dbReference type="EMBL" id="MBK0402860.1"/>
    </source>
</evidence>
<evidence type="ECO:0000256" key="1">
    <source>
        <dbReference type="ARBA" id="ARBA00022729"/>
    </source>
</evidence>
<dbReference type="Proteomes" id="UP000644147">
    <property type="component" value="Unassembled WGS sequence"/>
</dbReference>
<dbReference type="Gene3D" id="2.40.160.20">
    <property type="match status" value="1"/>
</dbReference>
<reference evidence="4 5" key="1">
    <citation type="submission" date="2020-12" db="EMBL/GenBank/DDBJ databases">
        <title>Bacterial novel species Adhaeribacter sp. BT258 isolated from soil.</title>
        <authorList>
            <person name="Jung H.-Y."/>
        </authorList>
    </citation>
    <scope>NUCLEOTIDE SEQUENCE [LARGE SCALE GENOMIC DNA]</scope>
    <source>
        <strain evidence="4 5">BT258</strain>
    </source>
</reference>
<dbReference type="InterPro" id="IPR027385">
    <property type="entry name" value="Beta-barrel_OMP"/>
</dbReference>
<feature type="domain" description="Outer membrane protein beta-barrel" evidence="3">
    <location>
        <begin position="6"/>
        <end position="181"/>
    </location>
</feature>